<organism evidence="8 9">
    <name type="scientific">Yasminevirus sp. GU-2018</name>
    <dbReference type="NCBI Taxonomy" id="2420051"/>
    <lineage>
        <taxon>Viruses</taxon>
        <taxon>Varidnaviria</taxon>
        <taxon>Bamfordvirae</taxon>
        <taxon>Nucleocytoviricota</taxon>
        <taxon>Megaviricetes</taxon>
        <taxon>Imitervirales</taxon>
        <taxon>Mimiviridae</taxon>
        <taxon>Klosneuvirinae</taxon>
        <taxon>Yasminevirus</taxon>
        <taxon>Yasminevirus saudimassiliense</taxon>
    </lineage>
</organism>
<dbReference type="GO" id="GO:0016887">
    <property type="term" value="F:ATP hydrolysis activity"/>
    <property type="evidence" value="ECO:0007669"/>
    <property type="project" value="InterPro"/>
</dbReference>
<comment type="caution">
    <text evidence="8">The sequence shown here is derived from an EMBL/GenBank/DDBJ whole genome shotgun (WGS) entry which is preliminary data.</text>
</comment>
<feature type="compositionally biased region" description="Basic and acidic residues" evidence="6">
    <location>
        <begin position="1136"/>
        <end position="1147"/>
    </location>
</feature>
<keyword evidence="2" id="KW-0547">Nucleotide-binding</keyword>
<dbReference type="Proteomes" id="UP000594342">
    <property type="component" value="Unassembled WGS sequence"/>
</dbReference>
<evidence type="ECO:0000256" key="2">
    <source>
        <dbReference type="ARBA" id="ARBA00022741"/>
    </source>
</evidence>
<accession>A0A5K0UA82</accession>
<dbReference type="Pfam" id="PF05362">
    <property type="entry name" value="Lon_C"/>
    <property type="match status" value="1"/>
</dbReference>
<keyword evidence="9" id="KW-1185">Reference proteome</keyword>
<dbReference type="Pfam" id="PF22667">
    <property type="entry name" value="Lon_lid"/>
    <property type="match status" value="1"/>
</dbReference>
<dbReference type="InterPro" id="IPR027065">
    <property type="entry name" value="Lon_Prtase"/>
</dbReference>
<dbReference type="GO" id="GO:0005524">
    <property type="term" value="F:ATP binding"/>
    <property type="evidence" value="ECO:0007669"/>
    <property type="project" value="UniProtKB-KW"/>
</dbReference>
<dbReference type="PANTHER" id="PTHR43718">
    <property type="entry name" value="LON PROTEASE"/>
    <property type="match status" value="1"/>
</dbReference>
<keyword evidence="1 8" id="KW-0645">Protease</keyword>
<dbReference type="GO" id="GO:0004252">
    <property type="term" value="F:serine-type endopeptidase activity"/>
    <property type="evidence" value="ECO:0007669"/>
    <property type="project" value="InterPro"/>
</dbReference>
<dbReference type="PRINTS" id="PR00830">
    <property type="entry name" value="ENDOLAPTASE"/>
</dbReference>
<feature type="non-terminal residue" evidence="8">
    <location>
        <position position="1"/>
    </location>
</feature>
<evidence type="ECO:0000256" key="6">
    <source>
        <dbReference type="SAM" id="MobiDB-lite"/>
    </source>
</evidence>
<evidence type="ECO:0000256" key="5">
    <source>
        <dbReference type="ARBA" id="ARBA00022840"/>
    </source>
</evidence>
<dbReference type="InterPro" id="IPR027417">
    <property type="entry name" value="P-loop_NTPase"/>
</dbReference>
<sequence length="1155" mass="130634">LFKFRKSDIVLFDFYVSNLKNVSPSDNILFVSSIMSSNLHLTIKNFIRTEYSLRAEILGNICKHIDNMNRESIVHHTNRNKLMNKVGSCIIMLNTSYNNSLPLYKNLDYVPSSAELTLIESGNFPAFLKLTSTCGSPLRDKINEYFANVDSEIYELMKTIGSKSISDVLRLSIGSNYRETMGIDSDLKDIVQFVQENKKNTDLKEFMIKLHNSSALIDILEKQFIPVEIKVSPQVFDNPKTTVLINRHRYDGVVNSEESSKFKFEIMLENCFKITIKCAKTRKTFIIYGYFDYDVTNTSVTTSQVCTNYVYQKKKLLIDYARENANINREYKDVYLSNMSLGDILSFKGEGLVEKMLADYELYTKACNIKFKVTVNDFLTSDLTRKYNILRCLLLGPKSSIKNAAMLFGMTKDQNRDSKNNKTCVADILFRNLNHSQQCRLRKSEQYVKQELERLKKMTSDDMDLKQQCIMNNNMNDYVKKCALSRLEEMKSSNSEYHKNLTYVKTLIDYPWVPDDYCDMFTTIGKDLNKCREKLRKVKEEFDTRVFGQTEFKTVIGDIVSKWFTNPESLGKAIGLCGPPGCGKTLIASGLGKVLNIPYQEIHLGGLEDGSVLNGHSFTYSGAQPGLIVTKMVAAGEPRCVLFFDELDKACTKHGVNEVFNVLIHATDPNTNSKFSDKFFQDVTFPLNKCIFVFSFNDASKIDPILKDRMEIIEVSPYSLADKLEISKSYLIPEVSNSVGIEKGSILMTPQTIEHIVTKYTLEAGVRRLRGCIEKIFLKLNVDRIYGRGPFKNKENFSAEKPIRITKKHILKYLGKPKITIEKIHNTDQIGVINGMYATTAGSGGILPILVYPAKSGHNKPTLELTGKQGKVMRESVNFAWTIAKNCSKNEVVEKFYKHNKGGIHVHTPDGAVPKDGPSAGSAFTTAFLSRLTGFPIKHEVAMTGEISIGGNVTAIGGLEHKLAGAKVAGVKLVFVCEENLDDLKKIKESNPGLFNLTNVYKNPKVQKVLDEVCKKKNSNVGDFKIIVVNTIYDIIPYALLDKAYIKKTYKNRKYTVYDKTCDWKEFMIKNDGGFDNNLVEIDDVVVNEDDDENDVENLDDDNDDDENNEDAGDDDNDDEDEGDDDEDESDDESDDKNKDDSDGSEKESDDDSDE</sequence>
<dbReference type="InterPro" id="IPR003959">
    <property type="entry name" value="ATPase_AAA_core"/>
</dbReference>
<evidence type="ECO:0000259" key="7">
    <source>
        <dbReference type="PROSITE" id="PS51786"/>
    </source>
</evidence>
<name>A0A5K0UA82_9VIRU</name>
<keyword evidence="5" id="KW-0067">ATP-binding</keyword>
<feature type="compositionally biased region" description="Acidic residues" evidence="6">
    <location>
        <begin position="1087"/>
        <end position="1135"/>
    </location>
</feature>
<feature type="region of interest" description="Disordered" evidence="6">
    <location>
        <begin position="1087"/>
        <end position="1155"/>
    </location>
</feature>
<keyword evidence="3" id="KW-0378">Hydrolase</keyword>
<dbReference type="InterPro" id="IPR020568">
    <property type="entry name" value="Ribosomal_Su5_D2-typ_SF"/>
</dbReference>
<dbReference type="SUPFAM" id="SSF54211">
    <property type="entry name" value="Ribosomal protein S5 domain 2-like"/>
    <property type="match status" value="1"/>
</dbReference>
<evidence type="ECO:0000256" key="3">
    <source>
        <dbReference type="ARBA" id="ARBA00022801"/>
    </source>
</evidence>
<dbReference type="PROSITE" id="PS51786">
    <property type="entry name" value="LON_PROTEOLYTIC"/>
    <property type="match status" value="1"/>
</dbReference>
<evidence type="ECO:0000256" key="1">
    <source>
        <dbReference type="ARBA" id="ARBA00022670"/>
    </source>
</evidence>
<dbReference type="InterPro" id="IPR014721">
    <property type="entry name" value="Ribsml_uS5_D2-typ_fold_subgr"/>
</dbReference>
<dbReference type="GO" id="GO:0004176">
    <property type="term" value="F:ATP-dependent peptidase activity"/>
    <property type="evidence" value="ECO:0007669"/>
    <property type="project" value="InterPro"/>
</dbReference>
<keyword evidence="4" id="KW-0720">Serine protease</keyword>
<feature type="domain" description="Lon proteolytic" evidence="7">
    <location>
        <begin position="827"/>
        <end position="1042"/>
    </location>
</feature>
<dbReference type="InterPro" id="IPR054594">
    <property type="entry name" value="Lon_lid"/>
</dbReference>
<proteinExistence type="predicted"/>
<evidence type="ECO:0000313" key="8">
    <source>
        <dbReference type="EMBL" id="VBB18374.1"/>
    </source>
</evidence>
<dbReference type="SUPFAM" id="SSF52540">
    <property type="entry name" value="P-loop containing nucleoside triphosphate hydrolases"/>
    <property type="match status" value="1"/>
</dbReference>
<evidence type="ECO:0000256" key="4">
    <source>
        <dbReference type="ARBA" id="ARBA00022825"/>
    </source>
</evidence>
<gene>
    <name evidence="8" type="ORF">YASMINEVIRUS_837</name>
</gene>
<dbReference type="Gene3D" id="3.40.50.300">
    <property type="entry name" value="P-loop containing nucleotide triphosphate hydrolases"/>
    <property type="match status" value="1"/>
</dbReference>
<dbReference type="InterPro" id="IPR003593">
    <property type="entry name" value="AAA+_ATPase"/>
</dbReference>
<evidence type="ECO:0000313" key="9">
    <source>
        <dbReference type="Proteomes" id="UP000594342"/>
    </source>
</evidence>
<reference evidence="8 9" key="1">
    <citation type="submission" date="2018-10" db="EMBL/GenBank/DDBJ databases">
        <authorList>
            <consortium name="IHU Genomes"/>
        </authorList>
    </citation>
    <scope>NUCLEOTIDE SEQUENCE [LARGE SCALE GENOMIC DNA]</scope>
    <source>
        <strain evidence="8 9">A1</strain>
    </source>
</reference>
<dbReference type="GO" id="GO:0006515">
    <property type="term" value="P:protein quality control for misfolded or incompletely synthesized proteins"/>
    <property type="evidence" value="ECO:0007669"/>
    <property type="project" value="TreeGrafter"/>
</dbReference>
<dbReference type="PANTHER" id="PTHR43718:SF2">
    <property type="entry name" value="LON PROTEASE HOMOLOG, MITOCHONDRIAL"/>
    <property type="match status" value="1"/>
</dbReference>
<dbReference type="Pfam" id="PF00004">
    <property type="entry name" value="AAA"/>
    <property type="match status" value="1"/>
</dbReference>
<protein>
    <submittedName>
        <fullName evidence="8">Lon protease homolog</fullName>
    </submittedName>
</protein>
<dbReference type="SMART" id="SM00382">
    <property type="entry name" value="AAA"/>
    <property type="match status" value="1"/>
</dbReference>
<dbReference type="EMBL" id="UPSH01000001">
    <property type="protein sequence ID" value="VBB18374.1"/>
    <property type="molecule type" value="Genomic_DNA"/>
</dbReference>
<dbReference type="Gene3D" id="3.30.230.10">
    <property type="match status" value="1"/>
</dbReference>
<dbReference type="InterPro" id="IPR008269">
    <property type="entry name" value="Lon_proteolytic"/>
</dbReference>
<dbReference type="Gene3D" id="1.10.8.60">
    <property type="match status" value="1"/>
</dbReference>